<organism evidence="1 2">
    <name type="scientific">Peronosclerospora sorghi</name>
    <dbReference type="NCBI Taxonomy" id="230839"/>
    <lineage>
        <taxon>Eukaryota</taxon>
        <taxon>Sar</taxon>
        <taxon>Stramenopiles</taxon>
        <taxon>Oomycota</taxon>
        <taxon>Peronosporomycetes</taxon>
        <taxon>Peronosporales</taxon>
        <taxon>Peronosporaceae</taxon>
        <taxon>Peronosclerospora</taxon>
    </lineage>
</organism>
<keyword evidence="2" id="KW-1185">Reference proteome</keyword>
<gene>
    <name evidence="1" type="ORF">PsorP6_016994</name>
</gene>
<proteinExistence type="predicted"/>
<dbReference type="EMBL" id="CM047581">
    <property type="protein sequence ID" value="KAI9916382.1"/>
    <property type="molecule type" value="Genomic_DNA"/>
</dbReference>
<comment type="caution">
    <text evidence="1">The sequence shown here is derived from an EMBL/GenBank/DDBJ whole genome shotgun (WGS) entry which is preliminary data.</text>
</comment>
<protein>
    <submittedName>
        <fullName evidence="1">Uncharacterized protein</fullName>
    </submittedName>
</protein>
<evidence type="ECO:0000313" key="1">
    <source>
        <dbReference type="EMBL" id="KAI9916382.1"/>
    </source>
</evidence>
<reference evidence="1 2" key="1">
    <citation type="journal article" date="2022" name="bioRxiv">
        <title>The genome of the oomycete Peronosclerospora sorghi, a cosmopolitan pathogen of maize and sorghum, is inflated with dispersed pseudogenes.</title>
        <authorList>
            <person name="Fletcher K."/>
            <person name="Martin F."/>
            <person name="Isakeit T."/>
            <person name="Cavanaugh K."/>
            <person name="Magill C."/>
            <person name="Michelmore R."/>
        </authorList>
    </citation>
    <scope>NUCLEOTIDE SEQUENCE [LARGE SCALE GENOMIC DNA]</scope>
    <source>
        <strain evidence="1">P6</strain>
    </source>
</reference>
<evidence type="ECO:0000313" key="2">
    <source>
        <dbReference type="Proteomes" id="UP001163321"/>
    </source>
</evidence>
<name>A0ACC0WCU5_9STRA</name>
<accession>A0ACC0WCU5</accession>
<sequence>MFKSALDVKTRLKQLMQAYDFSKYVISENNWDELHQLCEFLEPFNAATDMICGDNYPTLCIFLPVYSILSNKLVQNQYDDAINPVALKMIDNLQKCHRYAANMDVNYWSTILDPRFKIKWFQSEVN</sequence>
<dbReference type="Proteomes" id="UP001163321">
    <property type="component" value="Chromosome 2"/>
</dbReference>